<sequence length="79" mass="8589">MQFVPTFAVIADLDVAYLMRVALNEYHPGLLDLVEPLIGGTMLSHAEKKLIESFCFIAEGSDGVPVIIDRDAVLAIITT</sequence>
<dbReference type="KEGG" id="pgis:I6I06_10625"/>
<gene>
    <name evidence="1" type="ORF">I6I06_10625</name>
</gene>
<evidence type="ECO:0000313" key="2">
    <source>
        <dbReference type="Proteomes" id="UP000595610"/>
    </source>
</evidence>
<protein>
    <submittedName>
        <fullName evidence="1">Uncharacterized protein</fullName>
    </submittedName>
</protein>
<dbReference type="RefSeq" id="WP_042327394.1">
    <property type="nucleotide sequence ID" value="NZ_CP066075.1"/>
</dbReference>
<evidence type="ECO:0000313" key="1">
    <source>
        <dbReference type="EMBL" id="QQC62780.1"/>
    </source>
</evidence>
<dbReference type="EMBL" id="CP066075">
    <property type="protein sequence ID" value="QQC62780.1"/>
    <property type="molecule type" value="Genomic_DNA"/>
</dbReference>
<accession>A0A7T4T7V1</accession>
<keyword evidence="2" id="KW-1185">Reference proteome</keyword>
<organism evidence="1 2">
    <name type="scientific">Paraburkholderia ginsengisoli</name>
    <dbReference type="NCBI Taxonomy" id="311231"/>
    <lineage>
        <taxon>Bacteria</taxon>
        <taxon>Pseudomonadati</taxon>
        <taxon>Pseudomonadota</taxon>
        <taxon>Betaproteobacteria</taxon>
        <taxon>Burkholderiales</taxon>
        <taxon>Burkholderiaceae</taxon>
        <taxon>Paraburkholderia</taxon>
    </lineage>
</organism>
<reference evidence="1 2" key="1">
    <citation type="submission" date="2020-12" db="EMBL/GenBank/DDBJ databases">
        <title>FDA dAtabase for Regulatory Grade micrObial Sequences (FDA-ARGOS): Supporting development and validation of Infectious Disease Dx tests.</title>
        <authorList>
            <person name="Nelson B."/>
            <person name="Plummer A."/>
            <person name="Tallon L."/>
            <person name="Sadzewicz L."/>
            <person name="Zhao X."/>
            <person name="Boylan J."/>
            <person name="Ott S."/>
            <person name="Bowen H."/>
            <person name="Vavikolanu K."/>
            <person name="Mehta A."/>
            <person name="Aluvathingal J."/>
            <person name="Nadendla S."/>
            <person name="Myers T."/>
            <person name="Yan Y."/>
            <person name="Sichtig H."/>
        </authorList>
    </citation>
    <scope>NUCLEOTIDE SEQUENCE [LARGE SCALE GENOMIC DNA]</scope>
    <source>
        <strain evidence="1 2">FDAARGOS_1049</strain>
    </source>
</reference>
<proteinExistence type="predicted"/>
<dbReference type="Proteomes" id="UP000595610">
    <property type="component" value="Chromosome 1"/>
</dbReference>
<name>A0A7T4T7V1_9BURK</name>
<dbReference type="AlphaFoldDB" id="A0A7T4T7V1"/>